<dbReference type="InterPro" id="IPR007555">
    <property type="entry name" value="DUF499"/>
</dbReference>
<dbReference type="Proteomes" id="UP001179121">
    <property type="component" value="Chromosome"/>
</dbReference>
<dbReference type="KEGG" id="nti:DNFV4_02603"/>
<feature type="compositionally biased region" description="Pro residues" evidence="1">
    <location>
        <begin position="825"/>
        <end position="838"/>
    </location>
</feature>
<evidence type="ECO:0000256" key="1">
    <source>
        <dbReference type="SAM" id="MobiDB-lite"/>
    </source>
</evidence>
<dbReference type="RefSeq" id="WP_289268920.1">
    <property type="nucleotide sequence ID" value="NZ_OX365700.1"/>
</dbReference>
<dbReference type="AlphaFoldDB" id="A0AA86T4Y2"/>
<name>A0AA86T4Y2_9BACT</name>
<evidence type="ECO:0000313" key="2">
    <source>
        <dbReference type="EMBL" id="CAI4032175.1"/>
    </source>
</evidence>
<dbReference type="Pfam" id="PF04465">
    <property type="entry name" value="DUF499"/>
    <property type="match status" value="1"/>
</dbReference>
<gene>
    <name evidence="2" type="ORF">DNFV4_02603</name>
</gene>
<sequence length="917" mass="101725">MEPWYRVATPRPEVREGRSFNPDEFAIALEQVLAGTAPKDYKDPIQFFNRTCFTRALREHAGMVLRRLSGKTENSAPVLTLVTQFGGGKTHTLTALYHLVEHAKTLAGHNGVNELVKSAGLSEIPKAKVAVFVGNAWDPREGRETPWIDLARQLAGDAGVAALGPASKTTPPGTETIGRVIEAAGGSALILCDEVLNFLNRHRGMAEGFHAFIQNLTVAMTGTTRGAAMISLPRSQVEMTDWDKDWQDKITKVVKRVAKDLIANDETEISEVVRRRLFEDLGPEKVRKAVAKTYADWCFERRAQLPPEWTAVDTATTDAKSRDFLRSRFEACYPFHPATLSVFQRKWQALPQYQQTRGTLAMLAQWISWAYRDAYQRARREPLITLGSAPLEVPEFRAVILGQLGESRLLSAIQTDLTDEHSHARALDVDTKGPLRDIHRRVGTTILFESSGGQGDKTAHLPELRFALGEPEIETTSIDNAAVAFESRGYFIRKVGHDGFRFGFKPTLKKVVSDKRASLDDDEVRKAGLMVVRKEFERGASLPFVTFPEDGTAIQDTPRLTLVILDPESEWRGNGPLRNTIAEWTKQRGKSPRLYHGSLIWCVRKPGRDLKDKIETWLAWKSVDKGLADGTLTGEFDRADRSEVGTKVREAEDIARDEVWASYRYVVLADNKEPDGLKVIDLGAGHASSSETLCGRVLTALKSQALLNESPGASYLERKWPQAFKESGAWPLVSLRQAFLNGSMERVIDPDSYLKAKIPEFVARGDFGLASGQQSGGGYTRLWFEELMPADEIAFDADVYLVLKAKAKALKTKPESPQTGDQPPIAEPEPITPTPAIPSPTVTGAKKTVHITGAIPPEIWNRLGTRLLPKLRSGSDLRLGLDFSVDLDAQQVAIFLTELRQVLQDLNLVQAIKIDVD</sequence>
<feature type="region of interest" description="Disordered" evidence="1">
    <location>
        <begin position="811"/>
        <end position="843"/>
    </location>
</feature>
<protein>
    <submittedName>
        <fullName evidence="2">ATPase (AAA+ superfamily)-like protein</fullName>
    </submittedName>
</protein>
<keyword evidence="3" id="KW-1185">Reference proteome</keyword>
<accession>A0AA86T4Y2</accession>
<dbReference type="EMBL" id="OX365700">
    <property type="protein sequence ID" value="CAI4032175.1"/>
    <property type="molecule type" value="Genomic_DNA"/>
</dbReference>
<organism evidence="2 3">
    <name type="scientific">Nitrospira tepida</name>
    <dbReference type="NCBI Taxonomy" id="2973512"/>
    <lineage>
        <taxon>Bacteria</taxon>
        <taxon>Pseudomonadati</taxon>
        <taxon>Nitrospirota</taxon>
        <taxon>Nitrospiria</taxon>
        <taxon>Nitrospirales</taxon>
        <taxon>Nitrospiraceae</taxon>
        <taxon>Nitrospira</taxon>
    </lineage>
</organism>
<evidence type="ECO:0000313" key="3">
    <source>
        <dbReference type="Proteomes" id="UP001179121"/>
    </source>
</evidence>
<proteinExistence type="predicted"/>
<reference evidence="2" key="1">
    <citation type="submission" date="2022-10" db="EMBL/GenBank/DDBJ databases">
        <authorList>
            <person name="Koch H."/>
        </authorList>
    </citation>
    <scope>NUCLEOTIDE SEQUENCE</scope>
    <source>
        <strain evidence="2">DNF</strain>
    </source>
</reference>